<comment type="caution">
    <text evidence="1">The sequence shown here is derived from an EMBL/GenBank/DDBJ whole genome shotgun (WGS) entry which is preliminary data.</text>
</comment>
<dbReference type="AlphaFoldDB" id="A0A7X4WDI7"/>
<reference evidence="1 2" key="1">
    <citation type="submission" date="2017-05" db="EMBL/GenBank/DDBJ databases">
        <title>High clonality and local adaptation shapes Vibrionaceae linages within an endangered oasis.</title>
        <authorList>
            <person name="Vazquez-Rosas-Landa M."/>
        </authorList>
    </citation>
    <scope>NUCLEOTIDE SEQUENCE [LARGE SCALE GENOMIC DNA]</scope>
    <source>
        <strain evidence="1 2">P46_P4S1P180</strain>
    </source>
</reference>
<evidence type="ECO:0000313" key="2">
    <source>
        <dbReference type="Proteomes" id="UP000465712"/>
    </source>
</evidence>
<dbReference type="Proteomes" id="UP000465712">
    <property type="component" value="Unassembled WGS sequence"/>
</dbReference>
<gene>
    <name evidence="1" type="ORF">CAG72_16085</name>
</gene>
<sequence length="205" mass="22410">MSELSDFISVQPENRTILEESLEYAWHQILQQPSPYPTLKQPAVTHEDFVSLLAAERGVLDWQPGDTLAQRRATTDAAFAIHRKAGTRSGLSEALSVLGVGAVVTKGELPYSFYISAEVPDGALSPELYSRLNKRVESYKSERDSVSMETVRGSTSVISVGVMCETGIVSDSNPYTFEQIDSIAAFRIGVLAETYIICDSEAAIQ</sequence>
<organism evidence="1 2">
    <name type="scientific">Photobacterium halotolerans</name>
    <dbReference type="NCBI Taxonomy" id="265726"/>
    <lineage>
        <taxon>Bacteria</taxon>
        <taxon>Pseudomonadati</taxon>
        <taxon>Pseudomonadota</taxon>
        <taxon>Gammaproteobacteria</taxon>
        <taxon>Vibrionales</taxon>
        <taxon>Vibrionaceae</taxon>
        <taxon>Photobacterium</taxon>
    </lineage>
</organism>
<dbReference type="EMBL" id="WXWW01000231">
    <property type="protein sequence ID" value="NAW66718.1"/>
    <property type="molecule type" value="Genomic_DNA"/>
</dbReference>
<proteinExistence type="predicted"/>
<evidence type="ECO:0000313" key="1">
    <source>
        <dbReference type="EMBL" id="NAW66718.1"/>
    </source>
</evidence>
<dbReference type="RefSeq" id="WP_161446212.1">
    <property type="nucleotide sequence ID" value="NZ_WXWW01000231.1"/>
</dbReference>
<dbReference type="InterPro" id="IPR006521">
    <property type="entry name" value="Tail_protein_I"/>
</dbReference>
<protein>
    <submittedName>
        <fullName evidence="1">Phage tail protein</fullName>
    </submittedName>
</protein>
<dbReference type="Pfam" id="PF09684">
    <property type="entry name" value="Tail_P2_I"/>
    <property type="match status" value="1"/>
</dbReference>
<name>A0A7X4WDI7_9GAMM</name>
<accession>A0A7X4WDI7</accession>